<proteinExistence type="predicted"/>
<name>A0AAD7G373_MYCRO</name>
<accession>A0AAD7G373</accession>
<protein>
    <recommendedName>
        <fullName evidence="1">DUF6699 domain-containing protein</fullName>
    </recommendedName>
</protein>
<dbReference type="AlphaFoldDB" id="A0AAD7G373"/>
<organism evidence="2 3">
    <name type="scientific">Mycena rosella</name>
    <name type="common">Pink bonnet</name>
    <name type="synonym">Agaricus rosellus</name>
    <dbReference type="NCBI Taxonomy" id="1033263"/>
    <lineage>
        <taxon>Eukaryota</taxon>
        <taxon>Fungi</taxon>
        <taxon>Dikarya</taxon>
        <taxon>Basidiomycota</taxon>
        <taxon>Agaricomycotina</taxon>
        <taxon>Agaricomycetes</taxon>
        <taxon>Agaricomycetidae</taxon>
        <taxon>Agaricales</taxon>
        <taxon>Marasmiineae</taxon>
        <taxon>Mycenaceae</taxon>
        <taxon>Mycena</taxon>
    </lineage>
</organism>
<evidence type="ECO:0000259" key="1">
    <source>
        <dbReference type="Pfam" id="PF20415"/>
    </source>
</evidence>
<evidence type="ECO:0000313" key="2">
    <source>
        <dbReference type="EMBL" id="KAJ7654331.1"/>
    </source>
</evidence>
<dbReference type="InterPro" id="IPR046522">
    <property type="entry name" value="DUF6699"/>
</dbReference>
<dbReference type="Pfam" id="PF20415">
    <property type="entry name" value="DUF6699"/>
    <property type="match status" value="1"/>
</dbReference>
<sequence>MCWPRSFCCRCPGSSSFPWPASLTFGRTPRRLPLPQPTLLSPWPCNPLPMTPPPPQFIPQTRWDSFDEPPPFIGMTPAPCAPMTPFLPPILPSPQAWPQPQINLSPELCSPRGTHPYLEWDITQFPSSAQLCTTPYSRKPAPLDGGATFPPTHLLTLSFADNPVTQVWEQQWGPIFARGQGAHALTVEDVLDAVYRYFNTPLTPEDRELVSPHAWGLICDAYYARLPRSPNMRAYDARRGALRLDVLTGTRKFSGLQCVGRDHFRLTLTA</sequence>
<dbReference type="Proteomes" id="UP001221757">
    <property type="component" value="Unassembled WGS sequence"/>
</dbReference>
<evidence type="ECO:0000313" key="3">
    <source>
        <dbReference type="Proteomes" id="UP001221757"/>
    </source>
</evidence>
<reference evidence="2" key="1">
    <citation type="submission" date="2023-03" db="EMBL/GenBank/DDBJ databases">
        <title>Massive genome expansion in bonnet fungi (Mycena s.s.) driven by repeated elements and novel gene families across ecological guilds.</title>
        <authorList>
            <consortium name="Lawrence Berkeley National Laboratory"/>
            <person name="Harder C.B."/>
            <person name="Miyauchi S."/>
            <person name="Viragh M."/>
            <person name="Kuo A."/>
            <person name="Thoen E."/>
            <person name="Andreopoulos B."/>
            <person name="Lu D."/>
            <person name="Skrede I."/>
            <person name="Drula E."/>
            <person name="Henrissat B."/>
            <person name="Morin E."/>
            <person name="Kohler A."/>
            <person name="Barry K."/>
            <person name="LaButti K."/>
            <person name="Morin E."/>
            <person name="Salamov A."/>
            <person name="Lipzen A."/>
            <person name="Mereny Z."/>
            <person name="Hegedus B."/>
            <person name="Baldrian P."/>
            <person name="Stursova M."/>
            <person name="Weitz H."/>
            <person name="Taylor A."/>
            <person name="Grigoriev I.V."/>
            <person name="Nagy L.G."/>
            <person name="Martin F."/>
            <person name="Kauserud H."/>
        </authorList>
    </citation>
    <scope>NUCLEOTIDE SEQUENCE</scope>
    <source>
        <strain evidence="2">CBHHK067</strain>
    </source>
</reference>
<dbReference type="EMBL" id="JARKIE010000322">
    <property type="protein sequence ID" value="KAJ7654331.1"/>
    <property type="molecule type" value="Genomic_DNA"/>
</dbReference>
<keyword evidence="3" id="KW-1185">Reference proteome</keyword>
<gene>
    <name evidence="2" type="ORF">B0H17DRAFT_386349</name>
</gene>
<feature type="domain" description="DUF6699" evidence="1">
    <location>
        <begin position="118"/>
        <end position="258"/>
    </location>
</feature>
<comment type="caution">
    <text evidence="2">The sequence shown here is derived from an EMBL/GenBank/DDBJ whole genome shotgun (WGS) entry which is preliminary data.</text>
</comment>